<dbReference type="Pfam" id="PF13302">
    <property type="entry name" value="Acetyltransf_3"/>
    <property type="match status" value="1"/>
</dbReference>
<dbReference type="SUPFAM" id="SSF55729">
    <property type="entry name" value="Acyl-CoA N-acyltransferases (Nat)"/>
    <property type="match status" value="1"/>
</dbReference>
<name>A0A8J3VGG8_9ACTN</name>
<dbReference type="InterPro" id="IPR016181">
    <property type="entry name" value="Acyl_CoA_acyltransferase"/>
</dbReference>
<proteinExistence type="predicted"/>
<dbReference type="AlphaFoldDB" id="A0A8J3VGG8"/>
<evidence type="ECO:0000313" key="2">
    <source>
        <dbReference type="EMBL" id="GIH05395.1"/>
    </source>
</evidence>
<dbReference type="PANTHER" id="PTHR43792:SF1">
    <property type="entry name" value="N-ACETYLTRANSFERASE DOMAIN-CONTAINING PROTEIN"/>
    <property type="match status" value="1"/>
</dbReference>
<sequence>MRAASAAPIVVTVRSVAQARRTRRSTTTVSGEHYVAIGLVLTRFGGMRTITSDRLLLRPWHDADADFLLDLESRWEVVRFLGAHPTTMRTKDDALASIRRRRAIEHPIHGIWAITTANELLVGNLLLKPIRLSAGESCSEPNDVEIGWHLHPDAWGHGYATEAAQTVLHDAFGRGLGKVLAVTHPDNHASQAVCRRLGMTALGRTTKYYDTVSELFGIAPS</sequence>
<keyword evidence="3" id="KW-1185">Reference proteome</keyword>
<accession>A0A8J3VGG8</accession>
<dbReference type="InterPro" id="IPR000182">
    <property type="entry name" value="GNAT_dom"/>
</dbReference>
<dbReference type="InterPro" id="IPR051531">
    <property type="entry name" value="N-acetyltransferase"/>
</dbReference>
<dbReference type="Proteomes" id="UP000612899">
    <property type="component" value="Unassembled WGS sequence"/>
</dbReference>
<gene>
    <name evidence="2" type="ORF">Rhe02_34620</name>
</gene>
<feature type="domain" description="N-acetyltransferase" evidence="1">
    <location>
        <begin position="55"/>
        <end position="218"/>
    </location>
</feature>
<evidence type="ECO:0000259" key="1">
    <source>
        <dbReference type="PROSITE" id="PS51186"/>
    </source>
</evidence>
<evidence type="ECO:0000313" key="3">
    <source>
        <dbReference type="Proteomes" id="UP000612899"/>
    </source>
</evidence>
<dbReference type="GO" id="GO:0016747">
    <property type="term" value="F:acyltransferase activity, transferring groups other than amino-acyl groups"/>
    <property type="evidence" value="ECO:0007669"/>
    <property type="project" value="InterPro"/>
</dbReference>
<organism evidence="2 3">
    <name type="scientific">Rhizocola hellebori</name>
    <dbReference type="NCBI Taxonomy" id="1392758"/>
    <lineage>
        <taxon>Bacteria</taxon>
        <taxon>Bacillati</taxon>
        <taxon>Actinomycetota</taxon>
        <taxon>Actinomycetes</taxon>
        <taxon>Micromonosporales</taxon>
        <taxon>Micromonosporaceae</taxon>
        <taxon>Rhizocola</taxon>
    </lineage>
</organism>
<dbReference type="EMBL" id="BONY01000018">
    <property type="protein sequence ID" value="GIH05395.1"/>
    <property type="molecule type" value="Genomic_DNA"/>
</dbReference>
<dbReference type="PANTHER" id="PTHR43792">
    <property type="entry name" value="GNAT FAMILY, PUTATIVE (AFU_ORTHOLOGUE AFUA_3G00765)-RELATED-RELATED"/>
    <property type="match status" value="1"/>
</dbReference>
<dbReference type="Gene3D" id="3.40.630.30">
    <property type="match status" value="1"/>
</dbReference>
<comment type="caution">
    <text evidence="2">The sequence shown here is derived from an EMBL/GenBank/DDBJ whole genome shotgun (WGS) entry which is preliminary data.</text>
</comment>
<dbReference type="PROSITE" id="PS51186">
    <property type="entry name" value="GNAT"/>
    <property type="match status" value="1"/>
</dbReference>
<protein>
    <recommendedName>
        <fullName evidence="1">N-acetyltransferase domain-containing protein</fullName>
    </recommendedName>
</protein>
<reference evidence="2" key="1">
    <citation type="submission" date="2021-01" db="EMBL/GenBank/DDBJ databases">
        <title>Whole genome shotgun sequence of Rhizocola hellebori NBRC 109834.</title>
        <authorList>
            <person name="Komaki H."/>
            <person name="Tamura T."/>
        </authorList>
    </citation>
    <scope>NUCLEOTIDE SEQUENCE</scope>
    <source>
        <strain evidence="2">NBRC 109834</strain>
    </source>
</reference>